<evidence type="ECO:0000256" key="4">
    <source>
        <dbReference type="SAM" id="MobiDB-lite"/>
    </source>
</evidence>
<dbReference type="SMART" id="SM00784">
    <property type="entry name" value="SPT2"/>
    <property type="match status" value="1"/>
</dbReference>
<evidence type="ECO:0000259" key="5">
    <source>
        <dbReference type="Pfam" id="PF22878"/>
    </source>
</evidence>
<feature type="region of interest" description="Disordered" evidence="4">
    <location>
        <begin position="63"/>
        <end position="89"/>
    </location>
</feature>
<dbReference type="GO" id="GO:0042393">
    <property type="term" value="F:histone binding"/>
    <property type="evidence" value="ECO:0007669"/>
    <property type="project" value="TreeGrafter"/>
</dbReference>
<feature type="compositionally biased region" description="Basic and acidic residues" evidence="4">
    <location>
        <begin position="63"/>
        <end position="76"/>
    </location>
</feature>
<organism evidence="6 7">
    <name type="scientific">Ridgeia piscesae</name>
    <name type="common">Tubeworm</name>
    <dbReference type="NCBI Taxonomy" id="27915"/>
    <lineage>
        <taxon>Eukaryota</taxon>
        <taxon>Metazoa</taxon>
        <taxon>Spiralia</taxon>
        <taxon>Lophotrochozoa</taxon>
        <taxon>Annelida</taxon>
        <taxon>Polychaeta</taxon>
        <taxon>Sedentaria</taxon>
        <taxon>Canalipalpata</taxon>
        <taxon>Sabellida</taxon>
        <taxon>Siboglinidae</taxon>
        <taxon>Ridgeia</taxon>
    </lineage>
</organism>
<dbReference type="GO" id="GO:0005730">
    <property type="term" value="C:nucleolus"/>
    <property type="evidence" value="ECO:0007669"/>
    <property type="project" value="TreeGrafter"/>
</dbReference>
<evidence type="ECO:0000256" key="3">
    <source>
        <dbReference type="ARBA" id="ARBA00023054"/>
    </source>
</evidence>
<evidence type="ECO:0000256" key="2">
    <source>
        <dbReference type="ARBA" id="ARBA00013786"/>
    </source>
</evidence>
<dbReference type="PANTHER" id="PTHR22691:SF8">
    <property type="entry name" value="PROTEIN SPT2 HOMOLOG"/>
    <property type="match status" value="1"/>
</dbReference>
<feature type="compositionally biased region" description="Basic residues" evidence="4">
    <location>
        <begin position="215"/>
        <end position="226"/>
    </location>
</feature>
<feature type="compositionally biased region" description="Basic and acidic residues" evidence="4">
    <location>
        <begin position="251"/>
        <end position="273"/>
    </location>
</feature>
<proteinExistence type="inferred from homology"/>
<feature type="compositionally biased region" description="Polar residues" evidence="4">
    <location>
        <begin position="327"/>
        <end position="345"/>
    </location>
</feature>
<feature type="compositionally biased region" description="Basic and acidic residues" evidence="4">
    <location>
        <begin position="132"/>
        <end position="142"/>
    </location>
</feature>
<feature type="compositionally biased region" description="Basic and acidic residues" evidence="4">
    <location>
        <begin position="293"/>
        <end position="308"/>
    </location>
</feature>
<evidence type="ECO:0000256" key="1">
    <source>
        <dbReference type="ARBA" id="ARBA00006461"/>
    </source>
</evidence>
<dbReference type="PANTHER" id="PTHR22691">
    <property type="entry name" value="YEAST SPT2-RELATED"/>
    <property type="match status" value="1"/>
</dbReference>
<feature type="region of interest" description="Disordered" evidence="4">
    <location>
        <begin position="245"/>
        <end position="395"/>
    </location>
</feature>
<evidence type="ECO:0000313" key="7">
    <source>
        <dbReference type="Proteomes" id="UP001209878"/>
    </source>
</evidence>
<keyword evidence="7" id="KW-1185">Reference proteome</keyword>
<keyword evidence="3" id="KW-0175">Coiled coil</keyword>
<reference evidence="6" key="1">
    <citation type="journal article" date="2023" name="Mol. Biol. Evol.">
        <title>Third-Generation Sequencing Reveals the Adaptive Role of the Epigenome in Three Deep-Sea Polychaetes.</title>
        <authorList>
            <person name="Perez M."/>
            <person name="Aroh O."/>
            <person name="Sun Y."/>
            <person name="Lan Y."/>
            <person name="Juniper S.K."/>
            <person name="Young C.R."/>
            <person name="Angers B."/>
            <person name="Qian P.Y."/>
        </authorList>
    </citation>
    <scope>NUCLEOTIDE SEQUENCE</scope>
    <source>
        <strain evidence="6">R07B-5</strain>
    </source>
</reference>
<dbReference type="GO" id="GO:0006334">
    <property type="term" value="P:nucleosome assembly"/>
    <property type="evidence" value="ECO:0007669"/>
    <property type="project" value="TreeGrafter"/>
</dbReference>
<feature type="compositionally biased region" description="Basic and acidic residues" evidence="4">
    <location>
        <begin position="179"/>
        <end position="188"/>
    </location>
</feature>
<evidence type="ECO:0000313" key="6">
    <source>
        <dbReference type="EMBL" id="KAK2186324.1"/>
    </source>
</evidence>
<feature type="domain" description="SPT2 homolog N-terminal" evidence="5">
    <location>
        <begin position="5"/>
        <end position="68"/>
    </location>
</feature>
<accession>A0AAD9P1I1</accession>
<dbReference type="Pfam" id="PF22878">
    <property type="entry name" value="SPT2_N"/>
    <property type="match status" value="1"/>
</dbReference>
<feature type="compositionally biased region" description="Basic residues" evidence="4">
    <location>
        <begin position="168"/>
        <end position="178"/>
    </location>
</feature>
<dbReference type="AlphaFoldDB" id="A0AAD9P1I1"/>
<dbReference type="Proteomes" id="UP001209878">
    <property type="component" value="Unassembled WGS sequence"/>
</dbReference>
<gene>
    <name evidence="6" type="ORF">NP493_205g00007</name>
</gene>
<comment type="caution">
    <text evidence="6">The sequence shown here is derived from an EMBL/GenBank/DDBJ whole genome shotgun (WGS) entry which is preliminary data.</text>
</comment>
<protein>
    <recommendedName>
        <fullName evidence="2">Protein SPT2 homolog</fullName>
    </recommendedName>
</protein>
<dbReference type="InterPro" id="IPR054552">
    <property type="entry name" value="SPT2_N"/>
</dbReference>
<dbReference type="EMBL" id="JAODUO010000204">
    <property type="protein sequence ID" value="KAK2186324.1"/>
    <property type="molecule type" value="Genomic_DNA"/>
</dbReference>
<dbReference type="Pfam" id="PF08243">
    <property type="entry name" value="SPT2"/>
    <property type="match status" value="1"/>
</dbReference>
<feature type="region of interest" description="Disordered" evidence="4">
    <location>
        <begin position="1"/>
        <end position="27"/>
    </location>
</feature>
<sequence length="587" mass="65716">MQVPKAVKKFSTTLPPPRKEEKKAKGIQSEAVRAFLEKQKREEEEKAAKEKERKQLLLKAKLEAKKKADEQKRKEQEDADFIPSNFASGPRKRVGVAIARQNSIVPRVNPCLVKAPNPCLVKAPNPCLVKDSSSEKSSDSKRGPSSSAESSKTKGIGNENKHESKHKDRERHKHKHKDREKPSHDGHTSKLSAGQPGKTPGLGLKTDAKGGVVKKIPKKHKIKKPPGKPPLSFEQLLQIAQKKHNVPVEMLPEKVKPVEEQRPMTQDEKEQYMRRHSKQYQAWLKFGKKPPARKPEETTDGKKSKPPEEVQSNNKHVAQLSLKKHSSNSNRLPCTSKTVTDTRTPGKSRPCSEMPVQSTQPKALGKSKSGVGAGSGHSTSTSKQPGTLEKNKPYKLSAGVCDPKVRLKNENNVRKVSTSLPTNFLQSDVKTCVNGFNNSAMRRPTHAPSAVNGSRQSGGYIATRETVLKCGSPAKVLKASSVAERAKPVTPWDQIYGEIQKNNPKPVLRCLFAVRKKRVIEEEEEDSELDEFIADDEELEESGNVDVSRYIKDIFGYDKRRFRNERDDDLRDMESSFSQVVKEERMR</sequence>
<dbReference type="GO" id="GO:0006360">
    <property type="term" value="P:transcription by RNA polymerase I"/>
    <property type="evidence" value="ECO:0007669"/>
    <property type="project" value="TreeGrafter"/>
</dbReference>
<comment type="similarity">
    <text evidence="1">Belongs to the SPT2 family.</text>
</comment>
<dbReference type="GO" id="GO:0003677">
    <property type="term" value="F:DNA binding"/>
    <property type="evidence" value="ECO:0007669"/>
    <property type="project" value="TreeGrafter"/>
</dbReference>
<dbReference type="InterPro" id="IPR013256">
    <property type="entry name" value="Chromatin_SPT2"/>
</dbReference>
<feature type="region of interest" description="Disordered" evidence="4">
    <location>
        <begin position="110"/>
        <end position="231"/>
    </location>
</feature>
<name>A0AAD9P1I1_RIDPI</name>